<dbReference type="EMBL" id="HBHX01018913">
    <property type="protein sequence ID" value="CAE0109849.1"/>
    <property type="molecule type" value="Transcribed_RNA"/>
</dbReference>
<accession>A0A7S3AQ20</accession>
<sequence>MAWVDEPGELPTHSRRSVADWEPTGDYDKRMFKKALNFTLIGMHHYPTAYEFPDLLGSFRMLEADYLSARDAWERALALNPLFGPLYTRLADCYEWMGQQELAQRHRQRSLLFGPEGDRRSCR</sequence>
<evidence type="ECO:0000313" key="1">
    <source>
        <dbReference type="EMBL" id="CAE0109849.1"/>
    </source>
</evidence>
<dbReference type="SUPFAM" id="SSF48452">
    <property type="entry name" value="TPR-like"/>
    <property type="match status" value="1"/>
</dbReference>
<protein>
    <recommendedName>
        <fullName evidence="2">Tetratricopeptide repeat protein</fullName>
    </recommendedName>
</protein>
<name>A0A7S3AQ20_9EUKA</name>
<organism evidence="1">
    <name type="scientific">Haptolina ericina</name>
    <dbReference type="NCBI Taxonomy" id="156174"/>
    <lineage>
        <taxon>Eukaryota</taxon>
        <taxon>Haptista</taxon>
        <taxon>Haptophyta</taxon>
        <taxon>Prymnesiophyceae</taxon>
        <taxon>Prymnesiales</taxon>
        <taxon>Prymnesiaceae</taxon>
        <taxon>Haptolina</taxon>
    </lineage>
</organism>
<gene>
    <name evidence="1" type="ORF">HERI1096_LOCUS10509</name>
</gene>
<dbReference type="InterPro" id="IPR011990">
    <property type="entry name" value="TPR-like_helical_dom_sf"/>
</dbReference>
<proteinExistence type="predicted"/>
<dbReference type="AlphaFoldDB" id="A0A7S3AQ20"/>
<reference evidence="1" key="1">
    <citation type="submission" date="2021-01" db="EMBL/GenBank/DDBJ databases">
        <authorList>
            <person name="Corre E."/>
            <person name="Pelletier E."/>
            <person name="Niang G."/>
            <person name="Scheremetjew M."/>
            <person name="Finn R."/>
            <person name="Kale V."/>
            <person name="Holt S."/>
            <person name="Cochrane G."/>
            <person name="Meng A."/>
            <person name="Brown T."/>
            <person name="Cohen L."/>
        </authorList>
    </citation>
    <scope>NUCLEOTIDE SEQUENCE</scope>
    <source>
        <strain evidence="1">CCMP281</strain>
    </source>
</reference>
<evidence type="ECO:0008006" key="2">
    <source>
        <dbReference type="Google" id="ProtNLM"/>
    </source>
</evidence>
<dbReference type="Gene3D" id="1.25.40.10">
    <property type="entry name" value="Tetratricopeptide repeat domain"/>
    <property type="match status" value="1"/>
</dbReference>